<accession>A0AAQ3L9Y0</accession>
<evidence type="ECO:0000256" key="2">
    <source>
        <dbReference type="ARBA" id="ARBA00006285"/>
    </source>
</evidence>
<dbReference type="Gene3D" id="3.30.379.10">
    <property type="entry name" value="Chitobiase/beta-hexosaminidase domain 2-like"/>
    <property type="match status" value="1"/>
</dbReference>
<evidence type="ECO:0000259" key="9">
    <source>
        <dbReference type="Pfam" id="PF02838"/>
    </source>
</evidence>
<dbReference type="Pfam" id="PF00728">
    <property type="entry name" value="Glyco_hydro_20"/>
    <property type="match status" value="1"/>
</dbReference>
<organism evidence="10 11">
    <name type="scientific">Rubellicoccus peritrichatus</name>
    <dbReference type="NCBI Taxonomy" id="3080537"/>
    <lineage>
        <taxon>Bacteria</taxon>
        <taxon>Pseudomonadati</taxon>
        <taxon>Verrucomicrobiota</taxon>
        <taxon>Opitutia</taxon>
        <taxon>Puniceicoccales</taxon>
        <taxon>Cerasicoccaceae</taxon>
        <taxon>Rubellicoccus</taxon>
    </lineage>
</organism>
<dbReference type="EMBL" id="CP136920">
    <property type="protein sequence ID" value="WOO41546.1"/>
    <property type="molecule type" value="Genomic_DNA"/>
</dbReference>
<evidence type="ECO:0000256" key="1">
    <source>
        <dbReference type="ARBA" id="ARBA00001231"/>
    </source>
</evidence>
<dbReference type="InterPro" id="IPR015883">
    <property type="entry name" value="Glyco_hydro_20_cat"/>
</dbReference>
<evidence type="ECO:0000256" key="7">
    <source>
        <dbReference type="SAM" id="MobiDB-lite"/>
    </source>
</evidence>
<dbReference type="EC" id="3.2.1.52" evidence="3"/>
<dbReference type="RefSeq" id="WP_317834030.1">
    <property type="nucleotide sequence ID" value="NZ_CP136920.1"/>
</dbReference>
<sequence>MIHSLPFRSLGDNRVCQFLTPYPQRIRANGKSTALLGAKFQVVASHNLSEQKCWFLSELSKIWNVPLALNEDSNAFIVSIKIEDNDRKPESYHLSIQTDSATITGQDAVGLFYGMQTFLQLVGFCQQSIPLVEIFDWPSFPVRSVMLDLGRGVYSKKLIQRCIRIMARLKLNSLHLHLYDDQLSGIRLNNLPIGHENPGALSIAELTEIIAYAREFHISVCPEMESWGHVGSLLYHFPECYGAPGMWEGSSLGIGEKSFQLLTGIYEEIIPALETKSMIHLGLDEAKWSLLPEAEKDKDLNPEWLISHLHDLVTKIGNQNNKQLTVCLWADHGGRPIPKHLRKEVIVQPWAYFELQGKEIREKVKRYSETEETRFIMGAGQSSVHFNGTYGATRTWCQEGSKASNCMGVNLCLWESNTLDKHLVTIFGGSDFAWNARKGYSPPSLKADPFREISQAQVGSRMLSWQSIFEDGNEANILADRGDAVFRGYYISGSKSGQPVAPTVTQMEGNRTDNVTA</sequence>
<dbReference type="GO" id="GO:0030203">
    <property type="term" value="P:glycosaminoglycan metabolic process"/>
    <property type="evidence" value="ECO:0007669"/>
    <property type="project" value="TreeGrafter"/>
</dbReference>
<evidence type="ECO:0000256" key="6">
    <source>
        <dbReference type="PIRSR" id="PIRSR625705-1"/>
    </source>
</evidence>
<evidence type="ECO:0000313" key="10">
    <source>
        <dbReference type="EMBL" id="WOO41546.1"/>
    </source>
</evidence>
<dbReference type="Proteomes" id="UP001304300">
    <property type="component" value="Chromosome"/>
</dbReference>
<evidence type="ECO:0000256" key="4">
    <source>
        <dbReference type="ARBA" id="ARBA00022801"/>
    </source>
</evidence>
<dbReference type="SUPFAM" id="SSF55545">
    <property type="entry name" value="beta-N-acetylhexosaminidase-like domain"/>
    <property type="match status" value="1"/>
</dbReference>
<feature type="domain" description="Glycoside hydrolase family 20 catalytic" evidence="8">
    <location>
        <begin position="140"/>
        <end position="362"/>
    </location>
</feature>
<keyword evidence="5" id="KW-0326">Glycosidase</keyword>
<dbReference type="GO" id="GO:0004563">
    <property type="term" value="F:beta-N-acetylhexosaminidase activity"/>
    <property type="evidence" value="ECO:0007669"/>
    <property type="project" value="UniProtKB-EC"/>
</dbReference>
<dbReference type="InterPro" id="IPR029018">
    <property type="entry name" value="Hex-like_dom2"/>
</dbReference>
<dbReference type="InterPro" id="IPR015882">
    <property type="entry name" value="HEX_bac_N"/>
</dbReference>
<dbReference type="InterPro" id="IPR017853">
    <property type="entry name" value="GH"/>
</dbReference>
<dbReference type="GO" id="GO:0016020">
    <property type="term" value="C:membrane"/>
    <property type="evidence" value="ECO:0007669"/>
    <property type="project" value="TreeGrafter"/>
</dbReference>
<dbReference type="InterPro" id="IPR025705">
    <property type="entry name" value="Beta_hexosaminidase_sua/sub"/>
</dbReference>
<gene>
    <name evidence="10" type="ORF">RZN69_00495</name>
</gene>
<feature type="domain" description="Beta-hexosaminidase bacterial type N-terminal" evidence="9">
    <location>
        <begin position="19"/>
        <end position="137"/>
    </location>
</feature>
<dbReference type="Gene3D" id="3.20.20.80">
    <property type="entry name" value="Glycosidases"/>
    <property type="match status" value="1"/>
</dbReference>
<dbReference type="GO" id="GO:0005975">
    <property type="term" value="P:carbohydrate metabolic process"/>
    <property type="evidence" value="ECO:0007669"/>
    <property type="project" value="InterPro"/>
</dbReference>
<evidence type="ECO:0000313" key="11">
    <source>
        <dbReference type="Proteomes" id="UP001304300"/>
    </source>
</evidence>
<reference evidence="10 11" key="1">
    <citation type="submission" date="2023-10" db="EMBL/GenBank/DDBJ databases">
        <title>Rubellicoccus peritrichatus gen. nov., sp. nov., isolated from an algae of coral reef tank.</title>
        <authorList>
            <person name="Luo J."/>
        </authorList>
    </citation>
    <scope>NUCLEOTIDE SEQUENCE [LARGE SCALE GENOMIC DNA]</scope>
    <source>
        <strain evidence="10 11">CR14</strain>
    </source>
</reference>
<keyword evidence="11" id="KW-1185">Reference proteome</keyword>
<dbReference type="PRINTS" id="PR00738">
    <property type="entry name" value="GLHYDRLASE20"/>
</dbReference>
<feature type="region of interest" description="Disordered" evidence="7">
    <location>
        <begin position="495"/>
        <end position="517"/>
    </location>
</feature>
<dbReference type="SUPFAM" id="SSF51445">
    <property type="entry name" value="(Trans)glycosidases"/>
    <property type="match status" value="1"/>
</dbReference>
<name>A0AAQ3L9Y0_9BACT</name>
<comment type="similarity">
    <text evidence="2">Belongs to the glycosyl hydrolase 20 family.</text>
</comment>
<protein>
    <recommendedName>
        <fullName evidence="3">beta-N-acetylhexosaminidase</fullName>
        <ecNumber evidence="3">3.2.1.52</ecNumber>
    </recommendedName>
</protein>
<dbReference type="AlphaFoldDB" id="A0AAQ3L9Y0"/>
<keyword evidence="4" id="KW-0378">Hydrolase</keyword>
<comment type="catalytic activity">
    <reaction evidence="1">
        <text>Hydrolysis of terminal non-reducing N-acetyl-D-hexosamine residues in N-acetyl-beta-D-hexosaminides.</text>
        <dbReference type="EC" id="3.2.1.52"/>
    </reaction>
</comment>
<dbReference type="KEGG" id="puo:RZN69_00495"/>
<dbReference type="PANTHER" id="PTHR22600">
    <property type="entry name" value="BETA-HEXOSAMINIDASE"/>
    <property type="match status" value="1"/>
</dbReference>
<dbReference type="Pfam" id="PF02838">
    <property type="entry name" value="Glyco_hydro_20b"/>
    <property type="match status" value="1"/>
</dbReference>
<evidence type="ECO:0000256" key="5">
    <source>
        <dbReference type="ARBA" id="ARBA00023295"/>
    </source>
</evidence>
<feature type="active site" description="Proton donor" evidence="6">
    <location>
        <position position="285"/>
    </location>
</feature>
<dbReference type="PANTHER" id="PTHR22600:SF57">
    <property type="entry name" value="BETA-N-ACETYLHEXOSAMINIDASE"/>
    <property type="match status" value="1"/>
</dbReference>
<evidence type="ECO:0000259" key="8">
    <source>
        <dbReference type="Pfam" id="PF00728"/>
    </source>
</evidence>
<proteinExistence type="inferred from homology"/>
<evidence type="ECO:0000256" key="3">
    <source>
        <dbReference type="ARBA" id="ARBA00012663"/>
    </source>
</evidence>